<sequence length="39" mass="4316">MHPKNAYSANSEAVQRFSTVENGQPMRDSIAASHLQADR</sequence>
<accession>A0A285KSK5</accession>
<name>A0A285KSK5_9NOCA</name>
<gene>
    <name evidence="2" type="ORF">SAMN04244553_0526</name>
</gene>
<reference evidence="2 3" key="1">
    <citation type="submission" date="2017-09" db="EMBL/GenBank/DDBJ databases">
        <authorList>
            <person name="Ehlers B."/>
            <person name="Leendertz F.H."/>
        </authorList>
    </citation>
    <scope>NUCLEOTIDE SEQUENCE [LARGE SCALE GENOMIC DNA]</scope>
    <source>
        <strain evidence="2 3">DSM 45537</strain>
    </source>
</reference>
<feature type="compositionally biased region" description="Polar residues" evidence="1">
    <location>
        <begin position="7"/>
        <end position="22"/>
    </location>
</feature>
<evidence type="ECO:0000313" key="3">
    <source>
        <dbReference type="Proteomes" id="UP000219565"/>
    </source>
</evidence>
<evidence type="ECO:0000256" key="1">
    <source>
        <dbReference type="SAM" id="MobiDB-lite"/>
    </source>
</evidence>
<organism evidence="2 3">
    <name type="scientific">Nocardia amikacinitolerans</name>
    <dbReference type="NCBI Taxonomy" id="756689"/>
    <lineage>
        <taxon>Bacteria</taxon>
        <taxon>Bacillati</taxon>
        <taxon>Actinomycetota</taxon>
        <taxon>Actinomycetes</taxon>
        <taxon>Mycobacteriales</taxon>
        <taxon>Nocardiaceae</taxon>
        <taxon>Nocardia</taxon>
    </lineage>
</organism>
<dbReference type="AlphaFoldDB" id="A0A285KSK5"/>
<dbReference type="STRING" id="1379680.GCA_001612615_00505"/>
<dbReference type="Proteomes" id="UP000219565">
    <property type="component" value="Unassembled WGS sequence"/>
</dbReference>
<feature type="region of interest" description="Disordered" evidence="1">
    <location>
        <begin position="1"/>
        <end position="39"/>
    </location>
</feature>
<evidence type="ECO:0000313" key="2">
    <source>
        <dbReference type="EMBL" id="SNY75624.1"/>
    </source>
</evidence>
<keyword evidence="3" id="KW-1185">Reference proteome</keyword>
<protein>
    <submittedName>
        <fullName evidence="2">Uncharacterized protein</fullName>
    </submittedName>
</protein>
<proteinExistence type="predicted"/>
<dbReference type="EMBL" id="OBEG01000001">
    <property type="protein sequence ID" value="SNY75624.1"/>
    <property type="molecule type" value="Genomic_DNA"/>
</dbReference>